<evidence type="ECO:0000256" key="2">
    <source>
        <dbReference type="ARBA" id="ARBA00022448"/>
    </source>
</evidence>
<dbReference type="InterPro" id="IPR027417">
    <property type="entry name" value="P-loop_NTPase"/>
</dbReference>
<dbReference type="InterPro" id="IPR052156">
    <property type="entry name" value="BCAA_Transport_ATP-bd_LivF"/>
</dbReference>
<keyword evidence="5 8" id="KW-0067">ATP-binding</keyword>
<keyword evidence="3" id="KW-1003">Cell membrane</keyword>
<dbReference type="Pfam" id="PF00005">
    <property type="entry name" value="ABC_tran"/>
    <property type="match status" value="1"/>
</dbReference>
<dbReference type="SMART" id="SM00382">
    <property type="entry name" value="AAA"/>
    <property type="match status" value="1"/>
</dbReference>
<organism evidence="8 9">
    <name type="scientific">Thiomonas delicata</name>
    <name type="common">Thiomonas cuprina</name>
    <dbReference type="NCBI Taxonomy" id="364030"/>
    <lineage>
        <taxon>Bacteria</taxon>
        <taxon>Pseudomonadati</taxon>
        <taxon>Pseudomonadota</taxon>
        <taxon>Betaproteobacteria</taxon>
        <taxon>Burkholderiales</taxon>
        <taxon>Thiomonas</taxon>
    </lineage>
</organism>
<keyword evidence="3" id="KW-0472">Membrane</keyword>
<evidence type="ECO:0000313" key="9">
    <source>
        <dbReference type="Proteomes" id="UP000214566"/>
    </source>
</evidence>
<sequence length="266" mass="28734">MMLQCRVVSAGYASSSPVLSEVSLEVRQGEIVTLVGANGAGKSTLLKVISGLLRPTHGEIFFMDRRIDACTPLQRLRLGLAHVPEGRQVFAGMTVAENLMLGAYAVQKADRGTIRKRMHDLCEQYSVLRERMGDMVGNFSGGQQQILAIARGLMSNPRFLLLDEPSLGLSPKLVGELFQLIRQLRGAGVSVLLAEQNARAALSVADRGYVIENGRVAMSGRGADLLASSEVAERYLGVGADARFSRERARRLAKDMAMCIGADAET</sequence>
<dbReference type="GO" id="GO:0005524">
    <property type="term" value="F:ATP binding"/>
    <property type="evidence" value="ECO:0007669"/>
    <property type="project" value="UniProtKB-KW"/>
</dbReference>
<dbReference type="AlphaFoldDB" id="A0A238D136"/>
<dbReference type="SUPFAM" id="SSF52540">
    <property type="entry name" value="P-loop containing nucleoside triphosphate hydrolases"/>
    <property type="match status" value="1"/>
</dbReference>
<dbReference type="GO" id="GO:0015807">
    <property type="term" value="P:L-amino acid transport"/>
    <property type="evidence" value="ECO:0007669"/>
    <property type="project" value="TreeGrafter"/>
</dbReference>
<dbReference type="GO" id="GO:0016887">
    <property type="term" value="F:ATP hydrolysis activity"/>
    <property type="evidence" value="ECO:0007669"/>
    <property type="project" value="InterPro"/>
</dbReference>
<dbReference type="InterPro" id="IPR003439">
    <property type="entry name" value="ABC_transporter-like_ATP-bd"/>
</dbReference>
<evidence type="ECO:0000313" key="8">
    <source>
        <dbReference type="EMBL" id="SBP86977.1"/>
    </source>
</evidence>
<feature type="domain" description="ABC transporter" evidence="7">
    <location>
        <begin position="3"/>
        <end position="238"/>
    </location>
</feature>
<keyword evidence="2" id="KW-0813">Transport</keyword>
<evidence type="ECO:0000259" key="7">
    <source>
        <dbReference type="PROSITE" id="PS50893"/>
    </source>
</evidence>
<dbReference type="InterPro" id="IPR003593">
    <property type="entry name" value="AAA+_ATPase"/>
</dbReference>
<reference evidence="8 9" key="1">
    <citation type="submission" date="2016-06" db="EMBL/GenBank/DDBJ databases">
        <authorList>
            <person name="Kjaerup R.B."/>
            <person name="Dalgaard T.S."/>
            <person name="Juul-Madsen H.R."/>
        </authorList>
    </citation>
    <scope>NUCLEOTIDE SEQUENCE [LARGE SCALE GENOMIC DNA]</scope>
    <source>
        <strain evidence="8 9">DSM 16361</strain>
    </source>
</reference>
<dbReference type="RefSeq" id="WP_245845465.1">
    <property type="nucleotide sequence ID" value="NZ_LT592170.1"/>
</dbReference>
<dbReference type="Proteomes" id="UP000214566">
    <property type="component" value="Unassembled WGS sequence"/>
</dbReference>
<accession>A0A238D136</accession>
<name>A0A238D136_THIDL</name>
<dbReference type="PANTHER" id="PTHR43820">
    <property type="entry name" value="HIGH-AFFINITY BRANCHED-CHAIN AMINO ACID TRANSPORT ATP-BINDING PROTEIN LIVF"/>
    <property type="match status" value="1"/>
</dbReference>
<dbReference type="GO" id="GO:0015658">
    <property type="term" value="F:branched-chain amino acid transmembrane transporter activity"/>
    <property type="evidence" value="ECO:0007669"/>
    <property type="project" value="TreeGrafter"/>
</dbReference>
<dbReference type="PROSITE" id="PS50893">
    <property type="entry name" value="ABC_TRANSPORTER_2"/>
    <property type="match status" value="1"/>
</dbReference>
<evidence type="ECO:0000256" key="3">
    <source>
        <dbReference type="ARBA" id="ARBA00022475"/>
    </source>
</evidence>
<evidence type="ECO:0000256" key="4">
    <source>
        <dbReference type="ARBA" id="ARBA00022741"/>
    </source>
</evidence>
<protein>
    <submittedName>
        <fullName evidence="8">Leucine/isoleucine/valine transporter subunit ATP-binding component of ABC superfamily</fullName>
    </submittedName>
</protein>
<dbReference type="EMBL" id="FLMQ01000045">
    <property type="protein sequence ID" value="SBP86977.1"/>
    <property type="molecule type" value="Genomic_DNA"/>
</dbReference>
<evidence type="ECO:0000256" key="1">
    <source>
        <dbReference type="ARBA" id="ARBA00005417"/>
    </source>
</evidence>
<gene>
    <name evidence="8" type="primary">livF</name>
    <name evidence="8" type="ORF">THIARS_50225</name>
</gene>
<dbReference type="PANTHER" id="PTHR43820:SF4">
    <property type="entry name" value="HIGH-AFFINITY BRANCHED-CHAIN AMINO ACID TRANSPORT ATP-BINDING PROTEIN LIVF"/>
    <property type="match status" value="1"/>
</dbReference>
<keyword evidence="4" id="KW-0547">Nucleotide-binding</keyword>
<evidence type="ECO:0000256" key="6">
    <source>
        <dbReference type="ARBA" id="ARBA00022970"/>
    </source>
</evidence>
<evidence type="ECO:0000256" key="5">
    <source>
        <dbReference type="ARBA" id="ARBA00022840"/>
    </source>
</evidence>
<keyword evidence="6" id="KW-0029">Amino-acid transport</keyword>
<dbReference type="Gene3D" id="3.40.50.300">
    <property type="entry name" value="P-loop containing nucleotide triphosphate hydrolases"/>
    <property type="match status" value="1"/>
</dbReference>
<dbReference type="CDD" id="cd03224">
    <property type="entry name" value="ABC_TM1139_LivF_branched"/>
    <property type="match status" value="1"/>
</dbReference>
<keyword evidence="9" id="KW-1185">Reference proteome</keyword>
<comment type="similarity">
    <text evidence="1">Belongs to the ABC transporter superfamily.</text>
</comment>
<proteinExistence type="inferred from homology"/>